<keyword evidence="4" id="KW-0809">Transit peptide</keyword>
<evidence type="ECO:0000259" key="9">
    <source>
        <dbReference type="PROSITE" id="PS51295"/>
    </source>
</evidence>
<name>A0AA86SZ21_9FABA</name>
<dbReference type="InterPro" id="IPR044599">
    <property type="entry name" value="CAF1P_plant"/>
</dbReference>
<evidence type="ECO:0000256" key="4">
    <source>
        <dbReference type="ARBA" id="ARBA00022946"/>
    </source>
</evidence>
<keyword evidence="11" id="KW-1185">Reference proteome</keyword>
<evidence type="ECO:0000256" key="3">
    <source>
        <dbReference type="ARBA" id="ARBA00022884"/>
    </source>
</evidence>
<dbReference type="InterPro" id="IPR001890">
    <property type="entry name" value="RNA-binding_CRM"/>
</dbReference>
<dbReference type="PROSITE" id="PS51295">
    <property type="entry name" value="CRM"/>
    <property type="match status" value="2"/>
</dbReference>
<dbReference type="Pfam" id="PF01985">
    <property type="entry name" value="CRS1_YhbY"/>
    <property type="match status" value="2"/>
</dbReference>
<dbReference type="GO" id="GO:0006397">
    <property type="term" value="P:mRNA processing"/>
    <property type="evidence" value="ECO:0007669"/>
    <property type="project" value="UniProtKB-KW"/>
</dbReference>
<feature type="region of interest" description="Disordered" evidence="8">
    <location>
        <begin position="36"/>
        <end position="61"/>
    </location>
</feature>
<evidence type="ECO:0000313" key="11">
    <source>
        <dbReference type="Proteomes" id="UP001189624"/>
    </source>
</evidence>
<evidence type="ECO:0000256" key="5">
    <source>
        <dbReference type="ARBA" id="ARBA00023187"/>
    </source>
</evidence>
<dbReference type="SMART" id="SM01103">
    <property type="entry name" value="CRS1_YhbY"/>
    <property type="match status" value="2"/>
</dbReference>
<evidence type="ECO:0000256" key="6">
    <source>
        <dbReference type="ARBA" id="ARBA00023274"/>
    </source>
</evidence>
<gene>
    <name evidence="10" type="ORF">AYBTSS11_LOCUS27799</name>
</gene>
<dbReference type="InterPro" id="IPR035920">
    <property type="entry name" value="YhbY-like_sf"/>
</dbReference>
<dbReference type="GO" id="GO:1990904">
    <property type="term" value="C:ribonucleoprotein complex"/>
    <property type="evidence" value="ECO:0007669"/>
    <property type="project" value="UniProtKB-KW"/>
</dbReference>
<dbReference type="SUPFAM" id="SSF75471">
    <property type="entry name" value="YhbY-like"/>
    <property type="match status" value="2"/>
</dbReference>
<protein>
    <recommendedName>
        <fullName evidence="9">CRM domain-containing protein</fullName>
    </recommendedName>
</protein>
<dbReference type="PANTHER" id="PTHR46247:SF4">
    <property type="entry name" value="CRS2-ASSOCIATED FACTOR 2, MITOCHONDRIAL"/>
    <property type="match status" value="1"/>
</dbReference>
<keyword evidence="5" id="KW-0508">mRNA splicing</keyword>
<keyword evidence="1" id="KW-0507">mRNA processing</keyword>
<keyword evidence="6" id="KW-0687">Ribonucleoprotein</keyword>
<proteinExistence type="predicted"/>
<keyword evidence="2" id="KW-0677">Repeat</keyword>
<dbReference type="Proteomes" id="UP001189624">
    <property type="component" value="Chromosome 9"/>
</dbReference>
<keyword evidence="3 7" id="KW-0694">RNA-binding</keyword>
<dbReference type="Gene3D" id="3.30.110.60">
    <property type="entry name" value="YhbY-like"/>
    <property type="match status" value="2"/>
</dbReference>
<evidence type="ECO:0000256" key="2">
    <source>
        <dbReference type="ARBA" id="ARBA00022737"/>
    </source>
</evidence>
<dbReference type="GO" id="GO:0003723">
    <property type="term" value="F:RNA binding"/>
    <property type="evidence" value="ECO:0007669"/>
    <property type="project" value="UniProtKB-UniRule"/>
</dbReference>
<evidence type="ECO:0000256" key="7">
    <source>
        <dbReference type="PROSITE-ProRule" id="PRU00626"/>
    </source>
</evidence>
<dbReference type="GO" id="GO:0000373">
    <property type="term" value="P:Group II intron splicing"/>
    <property type="evidence" value="ECO:0007669"/>
    <property type="project" value="InterPro"/>
</dbReference>
<evidence type="ECO:0000313" key="10">
    <source>
        <dbReference type="EMBL" id="CAJ1975673.1"/>
    </source>
</evidence>
<dbReference type="PANTHER" id="PTHR46247">
    <property type="entry name" value="CRS2-ASSOCIATED FACTOR 1, CHLOROPLASTIC"/>
    <property type="match status" value="1"/>
</dbReference>
<dbReference type="AlphaFoldDB" id="A0AA86SZ21"/>
<feature type="domain" description="CRM" evidence="9">
    <location>
        <begin position="253"/>
        <end position="349"/>
    </location>
</feature>
<sequence>MRNRIVSLSIGSLPLHQRRFFSHFISDDLYDPPFSHLPKPHKVKKRKKNSENGAPKITEAPKVPFQSNLPFDFRYSYSETHPSVEPISFRESPKFSPFGPGRLDRTWTGVSAPVRTEPDWKRMEEERNRVLGAPLDEDEVAELVERYRHSDCVRQINLGKGGVTHNMLDDIHNHWKKAEAVRIKCLGVPTLDMDNVCFHLEDKSYGKVIYCNINILLLYRGRNYDPKNRPVIPLMLWKPYAPIYPKLVKNVNEGLTYEETKEMRNIGLNSDPLMKLTRNGVYVNVVERLREAFKTQEVVRLDCTHVGTSDCKKIGVKLRDLVPCVPILFKDEQIILWKGKLNEEHPSDSHVSK</sequence>
<dbReference type="FunFam" id="3.30.110.60:FF:000002">
    <property type="entry name" value="CRS2-associated factor 1, chloroplastic"/>
    <property type="match status" value="2"/>
</dbReference>
<feature type="compositionally biased region" description="Basic residues" evidence="8">
    <location>
        <begin position="38"/>
        <end position="48"/>
    </location>
</feature>
<feature type="domain" description="CRM" evidence="9">
    <location>
        <begin position="133"/>
        <end position="231"/>
    </location>
</feature>
<accession>A0AA86SZ21</accession>
<evidence type="ECO:0000256" key="1">
    <source>
        <dbReference type="ARBA" id="ARBA00022664"/>
    </source>
</evidence>
<dbReference type="EMBL" id="OY731406">
    <property type="protein sequence ID" value="CAJ1975673.1"/>
    <property type="molecule type" value="Genomic_DNA"/>
</dbReference>
<organism evidence="10 11">
    <name type="scientific">Sphenostylis stenocarpa</name>
    <dbReference type="NCBI Taxonomy" id="92480"/>
    <lineage>
        <taxon>Eukaryota</taxon>
        <taxon>Viridiplantae</taxon>
        <taxon>Streptophyta</taxon>
        <taxon>Embryophyta</taxon>
        <taxon>Tracheophyta</taxon>
        <taxon>Spermatophyta</taxon>
        <taxon>Magnoliopsida</taxon>
        <taxon>eudicotyledons</taxon>
        <taxon>Gunneridae</taxon>
        <taxon>Pentapetalae</taxon>
        <taxon>rosids</taxon>
        <taxon>fabids</taxon>
        <taxon>Fabales</taxon>
        <taxon>Fabaceae</taxon>
        <taxon>Papilionoideae</taxon>
        <taxon>50 kb inversion clade</taxon>
        <taxon>NPAAA clade</taxon>
        <taxon>indigoferoid/millettioid clade</taxon>
        <taxon>Phaseoleae</taxon>
        <taxon>Sphenostylis</taxon>
    </lineage>
</organism>
<dbReference type="Gramene" id="rna-AYBTSS11_LOCUS27799">
    <property type="protein sequence ID" value="CAJ1975673.1"/>
    <property type="gene ID" value="gene-AYBTSS11_LOCUS27799"/>
</dbReference>
<reference evidence="10" key="1">
    <citation type="submission" date="2023-10" db="EMBL/GenBank/DDBJ databases">
        <authorList>
            <person name="Domelevo Entfellner J.-B."/>
        </authorList>
    </citation>
    <scope>NUCLEOTIDE SEQUENCE</scope>
</reference>
<evidence type="ECO:0000256" key="8">
    <source>
        <dbReference type="SAM" id="MobiDB-lite"/>
    </source>
</evidence>